<dbReference type="PANTHER" id="PTHR34501:SF9">
    <property type="entry name" value="MAJOR OUTER MEMBRANE PROTEIN P.IA"/>
    <property type="match status" value="1"/>
</dbReference>
<dbReference type="InterPro" id="IPR023614">
    <property type="entry name" value="Porin_dom_sf"/>
</dbReference>
<evidence type="ECO:0000256" key="5">
    <source>
        <dbReference type="ARBA" id="ARBA00022692"/>
    </source>
</evidence>
<dbReference type="PANTHER" id="PTHR34501">
    <property type="entry name" value="PROTEIN YDDL-RELATED"/>
    <property type="match status" value="1"/>
</dbReference>
<dbReference type="EMBL" id="JACJJC010000012">
    <property type="protein sequence ID" value="MBM6704488.1"/>
    <property type="molecule type" value="Genomic_DNA"/>
</dbReference>
<dbReference type="InterPro" id="IPR033900">
    <property type="entry name" value="Gram_neg_porin_domain"/>
</dbReference>
<evidence type="ECO:0000313" key="14">
    <source>
        <dbReference type="Proteomes" id="UP000715095"/>
    </source>
</evidence>
<dbReference type="SUPFAM" id="SSF56935">
    <property type="entry name" value="Porins"/>
    <property type="match status" value="1"/>
</dbReference>
<evidence type="ECO:0000256" key="3">
    <source>
        <dbReference type="ARBA" id="ARBA00022448"/>
    </source>
</evidence>
<evidence type="ECO:0000259" key="12">
    <source>
        <dbReference type="Pfam" id="PF13609"/>
    </source>
</evidence>
<comment type="subcellular location">
    <subcellularLocation>
        <location evidence="1">Cell outer membrane</location>
        <topology evidence="1">Multi-pass membrane protein</topology>
    </subcellularLocation>
</comment>
<dbReference type="Gene3D" id="2.40.160.10">
    <property type="entry name" value="Porin"/>
    <property type="match status" value="1"/>
</dbReference>
<feature type="domain" description="Porin" evidence="12">
    <location>
        <begin position="8"/>
        <end position="87"/>
    </location>
</feature>
<accession>A0ABS2DT97</accession>
<evidence type="ECO:0000256" key="10">
    <source>
        <dbReference type="ARBA" id="ARBA00023237"/>
    </source>
</evidence>
<keyword evidence="10" id="KW-0998">Cell outer membrane</keyword>
<proteinExistence type="predicted"/>
<name>A0ABS2DT97_9BURK</name>
<evidence type="ECO:0000256" key="2">
    <source>
        <dbReference type="ARBA" id="ARBA00011233"/>
    </source>
</evidence>
<keyword evidence="3" id="KW-0813">Transport</keyword>
<dbReference type="Proteomes" id="UP000715095">
    <property type="component" value="Unassembled WGS sequence"/>
</dbReference>
<gene>
    <name evidence="13" type="ORF">H6A60_08340</name>
</gene>
<keyword evidence="5" id="KW-0812">Transmembrane</keyword>
<evidence type="ECO:0000313" key="13">
    <source>
        <dbReference type="EMBL" id="MBM6704488.1"/>
    </source>
</evidence>
<comment type="subunit">
    <text evidence="2">Homotrimer.</text>
</comment>
<organism evidence="13 14">
    <name type="scientific">Sutterella massiliensis</name>
    <dbReference type="NCBI Taxonomy" id="1816689"/>
    <lineage>
        <taxon>Bacteria</taxon>
        <taxon>Pseudomonadati</taxon>
        <taxon>Pseudomonadota</taxon>
        <taxon>Betaproteobacteria</taxon>
        <taxon>Burkholderiales</taxon>
        <taxon>Sutterellaceae</taxon>
        <taxon>Sutterella</taxon>
    </lineage>
</organism>
<evidence type="ECO:0000256" key="11">
    <source>
        <dbReference type="SAM" id="SignalP"/>
    </source>
</evidence>
<keyword evidence="7" id="KW-0406">Ion transport</keyword>
<feature type="signal peptide" evidence="11">
    <location>
        <begin position="1"/>
        <end position="20"/>
    </location>
</feature>
<keyword evidence="9" id="KW-0472">Membrane</keyword>
<evidence type="ECO:0000256" key="1">
    <source>
        <dbReference type="ARBA" id="ARBA00004571"/>
    </source>
</evidence>
<dbReference type="InterPro" id="IPR050298">
    <property type="entry name" value="Gram-neg_bact_OMP"/>
</dbReference>
<dbReference type="Pfam" id="PF13609">
    <property type="entry name" value="Porin_4"/>
    <property type="match status" value="1"/>
</dbReference>
<keyword evidence="4" id="KW-1134">Transmembrane beta strand</keyword>
<keyword evidence="6 11" id="KW-0732">Signal</keyword>
<evidence type="ECO:0000256" key="7">
    <source>
        <dbReference type="ARBA" id="ARBA00023065"/>
    </source>
</evidence>
<reference evidence="13 14" key="1">
    <citation type="journal article" date="2021" name="Sci. Rep.">
        <title>The distribution of antibiotic resistance genes in chicken gut microbiota commensals.</title>
        <authorList>
            <person name="Juricova H."/>
            <person name="Matiasovicova J."/>
            <person name="Kubasova T."/>
            <person name="Cejkova D."/>
            <person name="Rychlik I."/>
        </authorList>
    </citation>
    <scope>NUCLEOTIDE SEQUENCE [LARGE SCALE GENOMIC DNA]</scope>
    <source>
        <strain evidence="13 14">An829</strain>
    </source>
</reference>
<evidence type="ECO:0000256" key="6">
    <source>
        <dbReference type="ARBA" id="ARBA00022729"/>
    </source>
</evidence>
<keyword evidence="14" id="KW-1185">Reference proteome</keyword>
<evidence type="ECO:0000256" key="8">
    <source>
        <dbReference type="ARBA" id="ARBA00023114"/>
    </source>
</evidence>
<feature type="chain" id="PRO_5045755976" evidence="11">
    <location>
        <begin position="21"/>
        <end position="93"/>
    </location>
</feature>
<evidence type="ECO:0000256" key="9">
    <source>
        <dbReference type="ARBA" id="ARBA00023136"/>
    </source>
</evidence>
<dbReference type="RefSeq" id="WP_205103369.1">
    <property type="nucleotide sequence ID" value="NZ_JACJJC010000012.1"/>
</dbReference>
<comment type="caution">
    <text evidence="13">The sequence shown here is derived from an EMBL/GenBank/DDBJ whole genome shotgun (WGS) entry which is preliminary data.</text>
</comment>
<protein>
    <submittedName>
        <fullName evidence="13">Porin</fullName>
    </submittedName>
</protein>
<evidence type="ECO:0000256" key="4">
    <source>
        <dbReference type="ARBA" id="ARBA00022452"/>
    </source>
</evidence>
<keyword evidence="8" id="KW-0626">Porin</keyword>
<sequence>MNKILTTSAILTVFSGIAAATELTLYGVVDTGFTYQHAEGGDDSFAMTSGNYAGPRFGFKGTEDLGDNLTLGFVLEAGFNSDTGTQGEDGKSF</sequence>